<keyword evidence="1" id="KW-0812">Transmembrane</keyword>
<dbReference type="EMBL" id="OZ020114">
    <property type="protein sequence ID" value="CAK9266654.1"/>
    <property type="molecule type" value="Genomic_DNA"/>
</dbReference>
<organism evidence="2 3">
    <name type="scientific">Sphagnum jensenii</name>
    <dbReference type="NCBI Taxonomy" id="128206"/>
    <lineage>
        <taxon>Eukaryota</taxon>
        <taxon>Viridiplantae</taxon>
        <taxon>Streptophyta</taxon>
        <taxon>Embryophyta</taxon>
        <taxon>Bryophyta</taxon>
        <taxon>Sphagnophytina</taxon>
        <taxon>Sphagnopsida</taxon>
        <taxon>Sphagnales</taxon>
        <taxon>Sphagnaceae</taxon>
        <taxon>Sphagnum</taxon>
    </lineage>
</organism>
<keyword evidence="1" id="KW-1133">Transmembrane helix</keyword>
<dbReference type="Proteomes" id="UP001497444">
    <property type="component" value="Chromosome 19"/>
</dbReference>
<evidence type="ECO:0000313" key="2">
    <source>
        <dbReference type="EMBL" id="CAK9266654.1"/>
    </source>
</evidence>
<accession>A0ABP0WJN1</accession>
<feature type="transmembrane region" description="Helical" evidence="1">
    <location>
        <begin position="56"/>
        <end position="79"/>
    </location>
</feature>
<sequence length="83" mass="9138">MRGFFTRGIQITELTTKLRLQLAGFTSTGEVCSDEVHITCHLTCGSMDKPKRIWKAMLTLLIAVLEALVCTLSSAPGVWAQIQ</sequence>
<evidence type="ECO:0000256" key="1">
    <source>
        <dbReference type="SAM" id="Phobius"/>
    </source>
</evidence>
<keyword evidence="3" id="KW-1185">Reference proteome</keyword>
<proteinExistence type="predicted"/>
<evidence type="ECO:0000313" key="3">
    <source>
        <dbReference type="Proteomes" id="UP001497444"/>
    </source>
</evidence>
<gene>
    <name evidence="2" type="ORF">CSSPJE1EN1_LOCUS12132</name>
</gene>
<protein>
    <submittedName>
        <fullName evidence="2">Uncharacterized protein</fullName>
    </submittedName>
</protein>
<keyword evidence="1" id="KW-0472">Membrane</keyword>
<reference evidence="2" key="1">
    <citation type="submission" date="2024-02" db="EMBL/GenBank/DDBJ databases">
        <authorList>
            <consortium name="ELIXIR-Norway"/>
            <consortium name="Elixir Norway"/>
        </authorList>
    </citation>
    <scope>NUCLEOTIDE SEQUENCE</scope>
</reference>
<feature type="non-terminal residue" evidence="2">
    <location>
        <position position="83"/>
    </location>
</feature>
<name>A0ABP0WJN1_9BRYO</name>